<evidence type="ECO:0000256" key="1">
    <source>
        <dbReference type="SAM" id="MobiDB-lite"/>
    </source>
</evidence>
<dbReference type="EMBL" id="JASPKY010000020">
    <property type="protein sequence ID" value="KAK9752410.1"/>
    <property type="molecule type" value="Genomic_DNA"/>
</dbReference>
<comment type="caution">
    <text evidence="2">The sequence shown here is derived from an EMBL/GenBank/DDBJ whole genome shotgun (WGS) entry which is preliminary data.</text>
</comment>
<reference evidence="2 3" key="1">
    <citation type="journal article" date="2024" name="BMC Genomics">
        <title>De novo assembly and annotation of Popillia japonica's genome with initial clues to its potential as an invasive pest.</title>
        <authorList>
            <person name="Cucini C."/>
            <person name="Boschi S."/>
            <person name="Funari R."/>
            <person name="Cardaioli E."/>
            <person name="Iannotti N."/>
            <person name="Marturano G."/>
            <person name="Paoli F."/>
            <person name="Bruttini M."/>
            <person name="Carapelli A."/>
            <person name="Frati F."/>
            <person name="Nardi F."/>
        </authorList>
    </citation>
    <scope>NUCLEOTIDE SEQUENCE [LARGE SCALE GENOMIC DNA]</scope>
    <source>
        <strain evidence="2">DMR45628</strain>
    </source>
</reference>
<proteinExistence type="predicted"/>
<keyword evidence="3" id="KW-1185">Reference proteome</keyword>
<dbReference type="AlphaFoldDB" id="A0AAW1N361"/>
<sequence length="184" mass="20591">MKYRGSHFEMPTAEFGHFDILKREIEGQKTKFEVPKSQFEVLGAKTQSDFVNLPPKNNEVDIPYVLHKRHIMNGTATKEETTKIKPKEPVKVKEPTSSTSSSSKGVQEVPDIGEQKKSKPISPVAAEPEKTFLFTQNIDETDQSRSCGAGEDVPIHAEHRFIQGGSGHLGDRQEREADSTHFES</sequence>
<organism evidence="2 3">
    <name type="scientific">Popillia japonica</name>
    <name type="common">Japanese beetle</name>
    <dbReference type="NCBI Taxonomy" id="7064"/>
    <lineage>
        <taxon>Eukaryota</taxon>
        <taxon>Metazoa</taxon>
        <taxon>Ecdysozoa</taxon>
        <taxon>Arthropoda</taxon>
        <taxon>Hexapoda</taxon>
        <taxon>Insecta</taxon>
        <taxon>Pterygota</taxon>
        <taxon>Neoptera</taxon>
        <taxon>Endopterygota</taxon>
        <taxon>Coleoptera</taxon>
        <taxon>Polyphaga</taxon>
        <taxon>Scarabaeiformia</taxon>
        <taxon>Scarabaeidae</taxon>
        <taxon>Rutelinae</taxon>
        <taxon>Popillia</taxon>
    </lineage>
</organism>
<feature type="region of interest" description="Disordered" evidence="1">
    <location>
        <begin position="76"/>
        <end position="184"/>
    </location>
</feature>
<protein>
    <submittedName>
        <fullName evidence="2">Uncharacterized protein</fullName>
    </submittedName>
</protein>
<feature type="compositionally biased region" description="Basic and acidic residues" evidence="1">
    <location>
        <begin position="169"/>
        <end position="184"/>
    </location>
</feature>
<gene>
    <name evidence="2" type="ORF">QE152_g4192</name>
</gene>
<evidence type="ECO:0000313" key="2">
    <source>
        <dbReference type="EMBL" id="KAK9752410.1"/>
    </source>
</evidence>
<dbReference type="Proteomes" id="UP001458880">
    <property type="component" value="Unassembled WGS sequence"/>
</dbReference>
<name>A0AAW1N361_POPJA</name>
<accession>A0AAW1N361</accession>
<evidence type="ECO:0000313" key="3">
    <source>
        <dbReference type="Proteomes" id="UP001458880"/>
    </source>
</evidence>
<feature type="compositionally biased region" description="Basic and acidic residues" evidence="1">
    <location>
        <begin position="77"/>
        <end position="94"/>
    </location>
</feature>